<dbReference type="VEuPathDB" id="VectorBase:LLOJ003004"/>
<reference evidence="1" key="1">
    <citation type="submission" date="2020-05" db="UniProtKB">
        <authorList>
            <consortium name="EnsemblMetazoa"/>
        </authorList>
    </citation>
    <scope>IDENTIFICATION</scope>
    <source>
        <strain evidence="1">Jacobina</strain>
    </source>
</reference>
<dbReference type="EMBL" id="AJWK01009796">
    <property type="status" value="NOT_ANNOTATED_CDS"/>
    <property type="molecule type" value="Genomic_DNA"/>
</dbReference>
<dbReference type="EMBL" id="AJWK01009797">
    <property type="status" value="NOT_ANNOTATED_CDS"/>
    <property type="molecule type" value="Genomic_DNA"/>
</dbReference>
<name>A0A1B0CF83_LUTLO</name>
<dbReference type="EMBL" id="AJWK01009802">
    <property type="status" value="NOT_ANNOTATED_CDS"/>
    <property type="molecule type" value="Genomic_DNA"/>
</dbReference>
<proteinExistence type="predicted"/>
<protein>
    <submittedName>
        <fullName evidence="1">Uncharacterized protein</fullName>
    </submittedName>
</protein>
<dbReference type="Proteomes" id="UP000092461">
    <property type="component" value="Unassembled WGS sequence"/>
</dbReference>
<dbReference type="EMBL" id="AJWK01009798">
    <property type="status" value="NOT_ANNOTATED_CDS"/>
    <property type="molecule type" value="Genomic_DNA"/>
</dbReference>
<accession>A0A1B0CF83</accession>
<dbReference type="EMBL" id="AJWK01009799">
    <property type="status" value="NOT_ANNOTATED_CDS"/>
    <property type="molecule type" value="Genomic_DNA"/>
</dbReference>
<organism evidence="1 2">
    <name type="scientific">Lutzomyia longipalpis</name>
    <name type="common">Sand fly</name>
    <dbReference type="NCBI Taxonomy" id="7200"/>
    <lineage>
        <taxon>Eukaryota</taxon>
        <taxon>Metazoa</taxon>
        <taxon>Ecdysozoa</taxon>
        <taxon>Arthropoda</taxon>
        <taxon>Hexapoda</taxon>
        <taxon>Insecta</taxon>
        <taxon>Pterygota</taxon>
        <taxon>Neoptera</taxon>
        <taxon>Endopterygota</taxon>
        <taxon>Diptera</taxon>
        <taxon>Nematocera</taxon>
        <taxon>Psychodoidea</taxon>
        <taxon>Psychodidae</taxon>
        <taxon>Lutzomyia</taxon>
        <taxon>Lutzomyia</taxon>
    </lineage>
</organism>
<keyword evidence="2" id="KW-1185">Reference proteome</keyword>
<evidence type="ECO:0000313" key="2">
    <source>
        <dbReference type="Proteomes" id="UP000092461"/>
    </source>
</evidence>
<dbReference type="EMBL" id="AJWK01009801">
    <property type="status" value="NOT_ANNOTATED_CDS"/>
    <property type="molecule type" value="Genomic_DNA"/>
</dbReference>
<dbReference type="EMBL" id="AJWK01009803">
    <property type="status" value="NOT_ANNOTATED_CDS"/>
    <property type="molecule type" value="Genomic_DNA"/>
</dbReference>
<sequence length="63" mass="7086">MSCDGVMIQKIFDHSGSRDDFGQLVSYFQIVRVLKNFINFLLVTMDQWSGRLAIVTGASSVEN</sequence>
<evidence type="ECO:0000313" key="1">
    <source>
        <dbReference type="EnsemblMetazoa" id="LLOJ003004-PA"/>
    </source>
</evidence>
<dbReference type="EMBL" id="AJWK01009795">
    <property type="status" value="NOT_ANNOTATED_CDS"/>
    <property type="molecule type" value="Genomic_DNA"/>
</dbReference>
<dbReference type="EnsemblMetazoa" id="LLOJ003004-RA">
    <property type="protein sequence ID" value="LLOJ003004-PA"/>
    <property type="gene ID" value="LLOJ003004"/>
</dbReference>
<dbReference type="AlphaFoldDB" id="A0A1B0CF83"/>
<dbReference type="EMBL" id="AJWK01009800">
    <property type="status" value="NOT_ANNOTATED_CDS"/>
    <property type="molecule type" value="Genomic_DNA"/>
</dbReference>